<comment type="caution">
    <text evidence="2">The sequence shown here is derived from an EMBL/GenBank/DDBJ whole genome shotgun (WGS) entry which is preliminary data.</text>
</comment>
<organism evidence="2 3">
    <name type="scientific">Oryza meyeriana var. granulata</name>
    <dbReference type="NCBI Taxonomy" id="110450"/>
    <lineage>
        <taxon>Eukaryota</taxon>
        <taxon>Viridiplantae</taxon>
        <taxon>Streptophyta</taxon>
        <taxon>Embryophyta</taxon>
        <taxon>Tracheophyta</taxon>
        <taxon>Spermatophyta</taxon>
        <taxon>Magnoliopsida</taxon>
        <taxon>Liliopsida</taxon>
        <taxon>Poales</taxon>
        <taxon>Poaceae</taxon>
        <taxon>BOP clade</taxon>
        <taxon>Oryzoideae</taxon>
        <taxon>Oryzeae</taxon>
        <taxon>Oryzinae</taxon>
        <taxon>Oryza</taxon>
        <taxon>Oryza meyeriana</taxon>
    </lineage>
</organism>
<dbReference type="EMBL" id="SPHZ02000001">
    <property type="protein sequence ID" value="KAF0934046.1"/>
    <property type="molecule type" value="Genomic_DNA"/>
</dbReference>
<dbReference type="AlphaFoldDB" id="A0A6G1FAR2"/>
<dbReference type="Proteomes" id="UP000479710">
    <property type="component" value="Unassembled WGS sequence"/>
</dbReference>
<accession>A0A6G1FAR2</accession>
<proteinExistence type="predicted"/>
<sequence>MWQNRRYMAMALGYYNVDPSNDIKLIMLQNKIKANNFKTAALEQQRAAEEVLKLVEEHKREKQAALDKISSLNRN</sequence>
<keyword evidence="1" id="KW-0175">Coiled coil</keyword>
<protein>
    <submittedName>
        <fullName evidence="2">Uncharacterized protein</fullName>
    </submittedName>
</protein>
<feature type="coiled-coil region" evidence="1">
    <location>
        <begin position="41"/>
        <end position="75"/>
    </location>
</feature>
<dbReference type="OrthoDB" id="678896at2759"/>
<evidence type="ECO:0000313" key="3">
    <source>
        <dbReference type="Proteomes" id="UP000479710"/>
    </source>
</evidence>
<keyword evidence="3" id="KW-1185">Reference proteome</keyword>
<gene>
    <name evidence="2" type="ORF">E2562_022559</name>
</gene>
<evidence type="ECO:0000256" key="1">
    <source>
        <dbReference type="SAM" id="Coils"/>
    </source>
</evidence>
<name>A0A6G1FAR2_9ORYZ</name>
<reference evidence="2 3" key="1">
    <citation type="submission" date="2019-11" db="EMBL/GenBank/DDBJ databases">
        <title>Whole genome sequence of Oryza granulata.</title>
        <authorList>
            <person name="Li W."/>
        </authorList>
    </citation>
    <scope>NUCLEOTIDE SEQUENCE [LARGE SCALE GENOMIC DNA]</scope>
    <source>
        <strain evidence="3">cv. Menghai</strain>
        <tissue evidence="2">Leaf</tissue>
    </source>
</reference>
<evidence type="ECO:0000313" key="2">
    <source>
        <dbReference type="EMBL" id="KAF0934046.1"/>
    </source>
</evidence>